<dbReference type="PANTHER" id="PTHR12817:SF0">
    <property type="entry name" value="GEO08327P1"/>
    <property type="match status" value="1"/>
</dbReference>
<dbReference type="GO" id="GO:0006888">
    <property type="term" value="P:endoplasmic reticulum to Golgi vesicle-mediated transport"/>
    <property type="evidence" value="ECO:0007669"/>
    <property type="project" value="TreeGrafter"/>
</dbReference>
<feature type="compositionally biased region" description="Low complexity" evidence="2">
    <location>
        <begin position="110"/>
        <end position="148"/>
    </location>
</feature>
<evidence type="ECO:0000313" key="4">
    <source>
        <dbReference type="Proteomes" id="UP001358417"/>
    </source>
</evidence>
<dbReference type="RefSeq" id="XP_064712380.1">
    <property type="nucleotide sequence ID" value="XM_064844520.1"/>
</dbReference>
<accession>A0AAV9NSW2</accession>
<keyword evidence="4" id="KW-1185">Reference proteome</keyword>
<proteinExistence type="inferred from homology"/>
<reference evidence="3 4" key="1">
    <citation type="submission" date="2023-08" db="EMBL/GenBank/DDBJ databases">
        <title>Black Yeasts Isolated from many extreme environments.</title>
        <authorList>
            <person name="Coleine C."/>
            <person name="Stajich J.E."/>
            <person name="Selbmann L."/>
        </authorList>
    </citation>
    <scope>NUCLEOTIDE SEQUENCE [LARGE SCALE GENOMIC DNA]</scope>
    <source>
        <strain evidence="3 4">CCFEE 5792</strain>
    </source>
</reference>
<dbReference type="InterPro" id="IPR037992">
    <property type="entry name" value="TRAPPC6/Trs33"/>
</dbReference>
<dbReference type="PANTHER" id="PTHR12817">
    <property type="entry name" value="TRAFFICKING PROTEIN PARTICLE COMPLEX SUBUNIT 6B"/>
    <property type="match status" value="1"/>
</dbReference>
<dbReference type="AlphaFoldDB" id="A0AAV9NSW2"/>
<dbReference type="GO" id="GO:0005802">
    <property type="term" value="C:trans-Golgi network"/>
    <property type="evidence" value="ECO:0007669"/>
    <property type="project" value="TreeGrafter"/>
</dbReference>
<feature type="compositionally biased region" description="Low complexity" evidence="2">
    <location>
        <begin position="48"/>
        <end position="81"/>
    </location>
</feature>
<dbReference type="Pfam" id="PF04051">
    <property type="entry name" value="TRAPP"/>
    <property type="match status" value="1"/>
</dbReference>
<evidence type="ECO:0000256" key="1">
    <source>
        <dbReference type="ARBA" id="ARBA00006218"/>
    </source>
</evidence>
<sequence length="308" mass="31793">MANANPDTLSDPNATLFNMSCFDLLLIELVPLAERMARSYEASLDRPSATSPPTSNSGSSATAAAGSRRATASNASAAGGSVKNIVGGGGGGGGGGSTPSDAATPTSNTTAGAGNSNSPGSGSNSNTTAINPAGGNLNPAASAANGPASVTATTQNAALVPSLAADGLPETEIFRDSVYVRLERLGFRVGQGLCERFSRDRPRFTDQLDVIKFICKDLWTVVFKKQIDNLKTNHRGVFVLTDSKFRPFSRMSMTSNAEAIARAQAHLYFPCGIIRGVLSSLGIKATVQAETNELPSATFQIKTSQAKT</sequence>
<evidence type="ECO:0008006" key="5">
    <source>
        <dbReference type="Google" id="ProtNLM"/>
    </source>
</evidence>
<comment type="caution">
    <text evidence="3">The sequence shown here is derived from an EMBL/GenBank/DDBJ whole genome shotgun (WGS) entry which is preliminary data.</text>
</comment>
<feature type="compositionally biased region" description="Gly residues" evidence="2">
    <location>
        <begin position="86"/>
        <end position="97"/>
    </location>
</feature>
<name>A0AAV9NSW2_9EURO</name>
<dbReference type="SUPFAM" id="SSF111126">
    <property type="entry name" value="Ligand-binding domain in the NO signalling and Golgi transport"/>
    <property type="match status" value="1"/>
</dbReference>
<dbReference type="Proteomes" id="UP001358417">
    <property type="component" value="Unassembled WGS sequence"/>
</dbReference>
<dbReference type="EMBL" id="JAVRRD010000001">
    <property type="protein sequence ID" value="KAK5065056.1"/>
    <property type="molecule type" value="Genomic_DNA"/>
</dbReference>
<feature type="compositionally biased region" description="Polar residues" evidence="2">
    <location>
        <begin position="98"/>
        <end position="109"/>
    </location>
</feature>
<dbReference type="GO" id="GO:0030008">
    <property type="term" value="C:TRAPP complex"/>
    <property type="evidence" value="ECO:0007669"/>
    <property type="project" value="TreeGrafter"/>
</dbReference>
<protein>
    <recommendedName>
        <fullName evidence="5">Trafficking protein particle complex subunit 6B</fullName>
    </recommendedName>
</protein>
<gene>
    <name evidence="3" type="ORF">LTR84_000891</name>
</gene>
<dbReference type="Gene3D" id="3.30.1380.20">
    <property type="entry name" value="Trafficking protein particle complex subunit 3"/>
    <property type="match status" value="1"/>
</dbReference>
<feature type="region of interest" description="Disordered" evidence="2">
    <location>
        <begin position="43"/>
        <end position="148"/>
    </location>
</feature>
<dbReference type="GeneID" id="89969113"/>
<evidence type="ECO:0000313" key="3">
    <source>
        <dbReference type="EMBL" id="KAK5065056.1"/>
    </source>
</evidence>
<organism evidence="3 4">
    <name type="scientific">Exophiala bonariae</name>
    <dbReference type="NCBI Taxonomy" id="1690606"/>
    <lineage>
        <taxon>Eukaryota</taxon>
        <taxon>Fungi</taxon>
        <taxon>Dikarya</taxon>
        <taxon>Ascomycota</taxon>
        <taxon>Pezizomycotina</taxon>
        <taxon>Eurotiomycetes</taxon>
        <taxon>Chaetothyriomycetidae</taxon>
        <taxon>Chaetothyriales</taxon>
        <taxon>Herpotrichiellaceae</taxon>
        <taxon>Exophiala</taxon>
    </lineage>
</organism>
<dbReference type="CDD" id="cd14944">
    <property type="entry name" value="TRAPPC6A_Trs33"/>
    <property type="match status" value="1"/>
</dbReference>
<dbReference type="InterPro" id="IPR024096">
    <property type="entry name" value="NO_sig/Golgi_transp_ligand-bd"/>
</dbReference>
<comment type="similarity">
    <text evidence="1">Belongs to the TRAPP small subunits family. BET3 subfamily.</text>
</comment>
<dbReference type="InterPro" id="IPR007194">
    <property type="entry name" value="TRAPP_component"/>
</dbReference>
<dbReference type="GO" id="GO:0005801">
    <property type="term" value="C:cis-Golgi network"/>
    <property type="evidence" value="ECO:0007669"/>
    <property type="project" value="TreeGrafter"/>
</dbReference>
<evidence type="ECO:0000256" key="2">
    <source>
        <dbReference type="SAM" id="MobiDB-lite"/>
    </source>
</evidence>